<dbReference type="PANTHER" id="PTHR20958:SF6">
    <property type="entry name" value="GLYCINE N-ACYLTRANSFERASE-LIKE PROTEIN"/>
    <property type="match status" value="1"/>
</dbReference>
<dbReference type="PANTHER" id="PTHR20958">
    <property type="entry name" value="GLYCINE N-ACYLTRANSFERASE-LIKE PROTEIN"/>
    <property type="match status" value="1"/>
</dbReference>
<accession>W2S4G0</accession>
<dbReference type="EMBL" id="KB822718">
    <property type="protein sequence ID" value="ETN43591.1"/>
    <property type="molecule type" value="Genomic_DNA"/>
</dbReference>
<dbReference type="AlphaFoldDB" id="W2S4G0"/>
<dbReference type="InterPro" id="IPR013653">
    <property type="entry name" value="GCN5-like_dom"/>
</dbReference>
<dbReference type="RefSeq" id="XP_008715327.1">
    <property type="nucleotide sequence ID" value="XM_008717105.1"/>
</dbReference>
<feature type="domain" description="GCN5-related N-acetyltransferase Rv2170-like" evidence="1">
    <location>
        <begin position="316"/>
        <end position="413"/>
    </location>
</feature>
<organism evidence="2 3">
    <name type="scientific">Cyphellophora europaea (strain CBS 101466)</name>
    <name type="common">Phialophora europaea</name>
    <dbReference type="NCBI Taxonomy" id="1220924"/>
    <lineage>
        <taxon>Eukaryota</taxon>
        <taxon>Fungi</taxon>
        <taxon>Dikarya</taxon>
        <taxon>Ascomycota</taxon>
        <taxon>Pezizomycotina</taxon>
        <taxon>Eurotiomycetes</taxon>
        <taxon>Chaetothyriomycetidae</taxon>
        <taxon>Chaetothyriales</taxon>
        <taxon>Cyphellophoraceae</taxon>
        <taxon>Cyphellophora</taxon>
    </lineage>
</organism>
<dbReference type="SUPFAM" id="SSF55729">
    <property type="entry name" value="Acyl-CoA N-acyltransferases (Nat)"/>
    <property type="match status" value="1"/>
</dbReference>
<evidence type="ECO:0000313" key="2">
    <source>
        <dbReference type="EMBL" id="ETN43591.1"/>
    </source>
</evidence>
<dbReference type="eggNOG" id="ENOG502SDQB">
    <property type="taxonomic scope" value="Eukaryota"/>
</dbReference>
<evidence type="ECO:0000313" key="3">
    <source>
        <dbReference type="Proteomes" id="UP000030752"/>
    </source>
</evidence>
<protein>
    <recommendedName>
        <fullName evidence="1">GCN5-related N-acetyltransferase Rv2170-like domain-containing protein</fullName>
    </recommendedName>
</protein>
<dbReference type="InParanoid" id="W2S4G0"/>
<dbReference type="HOGENOM" id="CLU_030809_0_0_1"/>
<dbReference type="GO" id="GO:0016747">
    <property type="term" value="F:acyltransferase activity, transferring groups other than amino-acyl groups"/>
    <property type="evidence" value="ECO:0007669"/>
    <property type="project" value="InterPro"/>
</dbReference>
<reference evidence="2 3" key="1">
    <citation type="submission" date="2013-03" db="EMBL/GenBank/DDBJ databases">
        <title>The Genome Sequence of Phialophora europaea CBS 101466.</title>
        <authorList>
            <consortium name="The Broad Institute Genomics Platform"/>
            <person name="Cuomo C."/>
            <person name="de Hoog S."/>
            <person name="Gorbushina A."/>
            <person name="Walker B."/>
            <person name="Young S.K."/>
            <person name="Zeng Q."/>
            <person name="Gargeya S."/>
            <person name="Fitzgerald M."/>
            <person name="Haas B."/>
            <person name="Abouelleil A."/>
            <person name="Allen A.W."/>
            <person name="Alvarado L."/>
            <person name="Arachchi H.M."/>
            <person name="Berlin A.M."/>
            <person name="Chapman S.B."/>
            <person name="Gainer-Dewar J."/>
            <person name="Goldberg J."/>
            <person name="Griggs A."/>
            <person name="Gujja S."/>
            <person name="Hansen M."/>
            <person name="Howarth C."/>
            <person name="Imamovic A."/>
            <person name="Ireland A."/>
            <person name="Larimer J."/>
            <person name="McCowan C."/>
            <person name="Murphy C."/>
            <person name="Pearson M."/>
            <person name="Poon T.W."/>
            <person name="Priest M."/>
            <person name="Roberts A."/>
            <person name="Saif S."/>
            <person name="Shea T."/>
            <person name="Sisk P."/>
            <person name="Sykes S."/>
            <person name="Wortman J."/>
            <person name="Nusbaum C."/>
            <person name="Birren B."/>
        </authorList>
    </citation>
    <scope>NUCLEOTIDE SEQUENCE [LARGE SCALE GENOMIC DNA]</scope>
    <source>
        <strain evidence="2 3">CBS 101466</strain>
    </source>
</reference>
<dbReference type="GeneID" id="19970089"/>
<dbReference type="Proteomes" id="UP000030752">
    <property type="component" value="Unassembled WGS sequence"/>
</dbReference>
<dbReference type="OrthoDB" id="61870at2759"/>
<name>W2S4G0_CYPE1</name>
<dbReference type="VEuPathDB" id="FungiDB:HMPREF1541_02750"/>
<dbReference type="InterPro" id="IPR053225">
    <property type="entry name" value="Acyl-CoA_N-acyltransferase"/>
</dbReference>
<evidence type="ECO:0000259" key="1">
    <source>
        <dbReference type="Pfam" id="PF08445"/>
    </source>
</evidence>
<dbReference type="InterPro" id="IPR016181">
    <property type="entry name" value="Acyl_CoA_acyltransferase"/>
</dbReference>
<keyword evidence="3" id="KW-1185">Reference proteome</keyword>
<dbReference type="Gene3D" id="3.40.630.30">
    <property type="match status" value="1"/>
</dbReference>
<gene>
    <name evidence="2" type="ORF">HMPREF1541_02750</name>
</gene>
<dbReference type="STRING" id="1220924.W2S4G0"/>
<sequence>MAPGELASHTLITYPTETFSSTVISVPLTEPQIHLLVKNKLIPLLPYPLVVVRRIQWELRHPSPAAQVYLALYALTSFDVTPTTSRTELQSQLTSWLSEPATSPPPPTAPFLVSYLNLLPAGQTQSWVFSTSEIPPSHAPPFASFANALEVLTGDTVPLVASYPPPPSDPITYPPTQPATAPIPLLRHLFTHILTHLIPQRPAEPPADWLWLRDNKKYLSQPYSTRKVLFGSIHSSLIPWFSLPSTTRRDGQYVKLLMPPGAWDPAANASRVAPRVDFSGAPFGYELGTLVDAELQTVLDRSPIPRTLGTLREMPNVGLYTSTGPRECVGWGFLSKDGSLSSLHVEEAHRKKGLATCLGRELLALQAQHFSVKGVEDAYGAWWGMADVEENNVSSRRVMEKLGAEVWWGIQWVEIDVGIVLGGLEKVEV</sequence>
<dbReference type="Pfam" id="PF08445">
    <property type="entry name" value="FR47"/>
    <property type="match status" value="1"/>
</dbReference>
<proteinExistence type="predicted"/>